<keyword evidence="4 7" id="KW-0812">Transmembrane</keyword>
<dbReference type="PROSITE" id="PS50850">
    <property type="entry name" value="MFS"/>
    <property type="match status" value="1"/>
</dbReference>
<feature type="non-terminal residue" evidence="9">
    <location>
        <position position="236"/>
    </location>
</feature>
<evidence type="ECO:0000256" key="6">
    <source>
        <dbReference type="ARBA" id="ARBA00023136"/>
    </source>
</evidence>
<comment type="subcellular location">
    <subcellularLocation>
        <location evidence="1">Cell membrane</location>
        <topology evidence="1">Multi-pass membrane protein</topology>
    </subcellularLocation>
</comment>
<dbReference type="PANTHER" id="PTHR23517">
    <property type="entry name" value="RESISTANCE PROTEIN MDTM, PUTATIVE-RELATED-RELATED"/>
    <property type="match status" value="1"/>
</dbReference>
<protein>
    <recommendedName>
        <fullName evidence="8">Major facilitator superfamily (MFS) profile domain-containing protein</fullName>
    </recommendedName>
</protein>
<dbReference type="InterPro" id="IPR011701">
    <property type="entry name" value="MFS"/>
</dbReference>
<feature type="transmembrane region" description="Helical" evidence="7">
    <location>
        <begin position="12"/>
        <end position="30"/>
    </location>
</feature>
<evidence type="ECO:0000256" key="3">
    <source>
        <dbReference type="ARBA" id="ARBA00022475"/>
    </source>
</evidence>
<keyword evidence="3" id="KW-1003">Cell membrane</keyword>
<evidence type="ECO:0000256" key="1">
    <source>
        <dbReference type="ARBA" id="ARBA00004651"/>
    </source>
</evidence>
<feature type="transmembrane region" description="Helical" evidence="7">
    <location>
        <begin position="42"/>
        <end position="61"/>
    </location>
</feature>
<evidence type="ECO:0000259" key="8">
    <source>
        <dbReference type="PROSITE" id="PS50850"/>
    </source>
</evidence>
<dbReference type="InterPro" id="IPR050171">
    <property type="entry name" value="MFS_Transporters"/>
</dbReference>
<dbReference type="InterPro" id="IPR020846">
    <property type="entry name" value="MFS_dom"/>
</dbReference>
<dbReference type="GO" id="GO:0005886">
    <property type="term" value="C:plasma membrane"/>
    <property type="evidence" value="ECO:0007669"/>
    <property type="project" value="UniProtKB-SubCell"/>
</dbReference>
<reference evidence="9" key="1">
    <citation type="submission" date="2018-05" db="EMBL/GenBank/DDBJ databases">
        <authorList>
            <person name="Lanie J.A."/>
            <person name="Ng W.-L."/>
            <person name="Kazmierczak K.M."/>
            <person name="Andrzejewski T.M."/>
            <person name="Davidsen T.M."/>
            <person name="Wayne K.J."/>
            <person name="Tettelin H."/>
            <person name="Glass J.I."/>
            <person name="Rusch D."/>
            <person name="Podicherti R."/>
            <person name="Tsui H.-C.T."/>
            <person name="Winkler M.E."/>
        </authorList>
    </citation>
    <scope>NUCLEOTIDE SEQUENCE</scope>
</reference>
<accession>A0A382SA19</accession>
<gene>
    <name evidence="9" type="ORF">METZ01_LOCUS359614</name>
</gene>
<keyword evidence="5 7" id="KW-1133">Transmembrane helix</keyword>
<keyword evidence="2" id="KW-0813">Transport</keyword>
<dbReference type="EMBL" id="UINC01127562">
    <property type="protein sequence ID" value="SVD06760.1"/>
    <property type="molecule type" value="Genomic_DNA"/>
</dbReference>
<dbReference type="Pfam" id="PF07690">
    <property type="entry name" value="MFS_1"/>
    <property type="match status" value="1"/>
</dbReference>
<name>A0A382SA19_9ZZZZ</name>
<dbReference type="AlphaFoldDB" id="A0A382SA19"/>
<evidence type="ECO:0000256" key="2">
    <source>
        <dbReference type="ARBA" id="ARBA00022448"/>
    </source>
</evidence>
<evidence type="ECO:0000256" key="4">
    <source>
        <dbReference type="ARBA" id="ARBA00022692"/>
    </source>
</evidence>
<dbReference type="SUPFAM" id="SSF103473">
    <property type="entry name" value="MFS general substrate transporter"/>
    <property type="match status" value="1"/>
</dbReference>
<keyword evidence="6 7" id="KW-0472">Membrane</keyword>
<dbReference type="Gene3D" id="1.20.1250.20">
    <property type="entry name" value="MFS general substrate transporter like domains"/>
    <property type="match status" value="1"/>
</dbReference>
<feature type="transmembrane region" description="Helical" evidence="7">
    <location>
        <begin position="210"/>
        <end position="231"/>
    </location>
</feature>
<evidence type="ECO:0000256" key="7">
    <source>
        <dbReference type="SAM" id="Phobius"/>
    </source>
</evidence>
<feature type="transmembrane region" description="Helical" evidence="7">
    <location>
        <begin position="73"/>
        <end position="92"/>
    </location>
</feature>
<sequence>MFSYWGQTGRVSLAIFMFWLSLYLYVPFLPIRASDLGASNTIIGLVVASYAIGQVLLRIPIGFGADLLGKRRPFALIAFIASVIGALGLALAPSPLMLFVARSITGVAAAGWVVISVLYVSYWDQARTSEAMSRVMAITTFSIVVATFLGGFLVEYFGVISTFYAGLITGCVGIVLFWFSPESQEKIDEGFDWKTAVNVARTPLLLKTSFLGILAQFVAFATTFTFIPIYAKSIDA</sequence>
<evidence type="ECO:0000313" key="9">
    <source>
        <dbReference type="EMBL" id="SVD06760.1"/>
    </source>
</evidence>
<dbReference type="GO" id="GO:0022857">
    <property type="term" value="F:transmembrane transporter activity"/>
    <property type="evidence" value="ECO:0007669"/>
    <property type="project" value="InterPro"/>
</dbReference>
<feature type="transmembrane region" description="Helical" evidence="7">
    <location>
        <begin position="135"/>
        <end position="154"/>
    </location>
</feature>
<feature type="domain" description="Major facilitator superfamily (MFS) profile" evidence="8">
    <location>
        <begin position="7"/>
        <end position="236"/>
    </location>
</feature>
<evidence type="ECO:0000256" key="5">
    <source>
        <dbReference type="ARBA" id="ARBA00022989"/>
    </source>
</evidence>
<proteinExistence type="predicted"/>
<feature type="transmembrane region" description="Helical" evidence="7">
    <location>
        <begin position="104"/>
        <end position="123"/>
    </location>
</feature>
<dbReference type="InterPro" id="IPR036259">
    <property type="entry name" value="MFS_trans_sf"/>
</dbReference>
<dbReference type="PANTHER" id="PTHR23517:SF3">
    <property type="entry name" value="INTEGRAL MEMBRANE TRANSPORT PROTEIN"/>
    <property type="match status" value="1"/>
</dbReference>
<feature type="transmembrane region" description="Helical" evidence="7">
    <location>
        <begin position="160"/>
        <end position="179"/>
    </location>
</feature>
<organism evidence="9">
    <name type="scientific">marine metagenome</name>
    <dbReference type="NCBI Taxonomy" id="408172"/>
    <lineage>
        <taxon>unclassified sequences</taxon>
        <taxon>metagenomes</taxon>
        <taxon>ecological metagenomes</taxon>
    </lineage>
</organism>